<comment type="caution">
    <text evidence="1">The sequence shown here is derived from an EMBL/GenBank/DDBJ whole genome shotgun (WGS) entry which is preliminary data.</text>
</comment>
<dbReference type="AlphaFoldDB" id="V5G5T3"/>
<sequence length="131" mass="14580">MEIRARPVSRARENPASPVWTAAIARKLASPWLDCSPAGSQIRASAVLSCRTRPFSALVVIRRLSPAVPRVRDLLIIQIIPPCYRIEIPSLLHTSGSTGPFADLYKYATPLIHREFCFFHLSIFILNDASP</sequence>
<organism evidence="1 2">
    <name type="scientific">Byssochlamys spectabilis (strain No. 5 / NBRC 109023)</name>
    <name type="common">Paecilomyces variotii</name>
    <dbReference type="NCBI Taxonomy" id="1356009"/>
    <lineage>
        <taxon>Eukaryota</taxon>
        <taxon>Fungi</taxon>
        <taxon>Dikarya</taxon>
        <taxon>Ascomycota</taxon>
        <taxon>Pezizomycotina</taxon>
        <taxon>Eurotiomycetes</taxon>
        <taxon>Eurotiomycetidae</taxon>
        <taxon>Eurotiales</taxon>
        <taxon>Thermoascaceae</taxon>
        <taxon>Paecilomyces</taxon>
    </lineage>
</organism>
<dbReference type="EMBL" id="BAUL01000331">
    <property type="protein sequence ID" value="GAD99848.1"/>
    <property type="molecule type" value="Genomic_DNA"/>
</dbReference>
<dbReference type="Proteomes" id="UP000018001">
    <property type="component" value="Unassembled WGS sequence"/>
</dbReference>
<gene>
    <name evidence="1" type="ORF">PVAR5_8575</name>
</gene>
<keyword evidence="2" id="KW-1185">Reference proteome</keyword>
<name>V5G5T3_BYSSN</name>
<dbReference type="InParanoid" id="V5G5T3"/>
<proteinExistence type="predicted"/>
<protein>
    <submittedName>
        <fullName evidence="1">Uncharacterized protein</fullName>
    </submittedName>
</protein>
<reference evidence="2" key="1">
    <citation type="journal article" date="2014" name="Genome Announc.">
        <title>Draft genome sequence of the formaldehyde-resistant fungus Byssochlamys spectabilis No. 5 (anamorph Paecilomyces variotii No. 5) (NBRC109023).</title>
        <authorList>
            <person name="Oka T."/>
            <person name="Ekino K."/>
            <person name="Fukuda K."/>
            <person name="Nomura Y."/>
        </authorList>
    </citation>
    <scope>NUCLEOTIDE SEQUENCE [LARGE SCALE GENOMIC DNA]</scope>
    <source>
        <strain evidence="2">No. 5 / NBRC 109023</strain>
    </source>
</reference>
<dbReference type="HOGENOM" id="CLU_1927288_0_0_1"/>
<evidence type="ECO:0000313" key="1">
    <source>
        <dbReference type="EMBL" id="GAD99848.1"/>
    </source>
</evidence>
<evidence type="ECO:0000313" key="2">
    <source>
        <dbReference type="Proteomes" id="UP000018001"/>
    </source>
</evidence>
<accession>V5G5T3</accession>